<accession>V3ZR57</accession>
<sequence length="298" mass="33493">MVLEAGSNPIETIKHPGEFDTMLKTVLYPKDFDSVSGWIPDVGDGIVLKEPVGNDADLDRVRVVARHTIERVARAAKSWIRKTKNGSDAKLEITNLQLFIPVITPSIEVETRIFNSLTKDIEIAFLRRNTIFKLNDNILCKTVHKWASRRKSSWDHRVLSIGRELHVLNDQSDAVCIDDVWDSLWEREVAVTGIAKTVLSKKAAAAKAAEERRHNLAIEKEARGTGVGETIGTIKQFGKRFGEETKKTVKQGLNKLVDSIDTGEVKHRDNGIFLKNIHTREGIFLSKYKGERVIFGTN</sequence>
<gene>
    <name evidence="1" type="ORF">LOTGIDRAFT_153360</name>
</gene>
<organism evidence="1 2">
    <name type="scientific">Lottia gigantea</name>
    <name type="common">Giant owl limpet</name>
    <dbReference type="NCBI Taxonomy" id="225164"/>
    <lineage>
        <taxon>Eukaryota</taxon>
        <taxon>Metazoa</taxon>
        <taxon>Spiralia</taxon>
        <taxon>Lophotrochozoa</taxon>
        <taxon>Mollusca</taxon>
        <taxon>Gastropoda</taxon>
        <taxon>Patellogastropoda</taxon>
        <taxon>Lottioidea</taxon>
        <taxon>Lottiidae</taxon>
        <taxon>Lottia</taxon>
    </lineage>
</organism>
<dbReference type="EMBL" id="KB201890">
    <property type="protein sequence ID" value="ESO93888.1"/>
    <property type="molecule type" value="Genomic_DNA"/>
</dbReference>
<evidence type="ECO:0000313" key="1">
    <source>
        <dbReference type="EMBL" id="ESO93888.1"/>
    </source>
</evidence>
<dbReference type="HOGENOM" id="CLU_024897_0_0_1"/>
<dbReference type="AlphaFoldDB" id="V3ZR57"/>
<dbReference type="Proteomes" id="UP000030746">
    <property type="component" value="Unassembled WGS sequence"/>
</dbReference>
<dbReference type="RefSeq" id="XP_009055508.1">
    <property type="nucleotide sequence ID" value="XM_009057260.1"/>
</dbReference>
<dbReference type="GeneID" id="20235940"/>
<protein>
    <submittedName>
        <fullName evidence="1">Uncharacterized protein</fullName>
    </submittedName>
</protein>
<evidence type="ECO:0000313" key="2">
    <source>
        <dbReference type="Proteomes" id="UP000030746"/>
    </source>
</evidence>
<name>V3ZR57_LOTGI</name>
<keyword evidence="2" id="KW-1185">Reference proteome</keyword>
<dbReference type="KEGG" id="lgi:LOTGIDRAFT_153360"/>
<reference evidence="1 2" key="1">
    <citation type="journal article" date="2013" name="Nature">
        <title>Insights into bilaterian evolution from three spiralian genomes.</title>
        <authorList>
            <person name="Simakov O."/>
            <person name="Marletaz F."/>
            <person name="Cho S.J."/>
            <person name="Edsinger-Gonzales E."/>
            <person name="Havlak P."/>
            <person name="Hellsten U."/>
            <person name="Kuo D.H."/>
            <person name="Larsson T."/>
            <person name="Lv J."/>
            <person name="Arendt D."/>
            <person name="Savage R."/>
            <person name="Osoegawa K."/>
            <person name="de Jong P."/>
            <person name="Grimwood J."/>
            <person name="Chapman J.A."/>
            <person name="Shapiro H."/>
            <person name="Aerts A."/>
            <person name="Otillar R.P."/>
            <person name="Terry A.Y."/>
            <person name="Boore J.L."/>
            <person name="Grigoriev I.V."/>
            <person name="Lindberg D.R."/>
            <person name="Seaver E.C."/>
            <person name="Weisblat D.A."/>
            <person name="Putnam N.H."/>
            <person name="Rokhsar D.S."/>
        </authorList>
    </citation>
    <scope>NUCLEOTIDE SEQUENCE [LARGE SCALE GENOMIC DNA]</scope>
</reference>
<dbReference type="CTD" id="20235940"/>
<proteinExistence type="predicted"/>